<dbReference type="SUPFAM" id="SSF69279">
    <property type="entry name" value="Phage tail proteins"/>
    <property type="match status" value="1"/>
</dbReference>
<gene>
    <name evidence="1" type="ORF">RZO55_11850</name>
</gene>
<accession>A0ABU4GKX2</accession>
<evidence type="ECO:0008006" key="3">
    <source>
        <dbReference type="Google" id="ProtNLM"/>
    </source>
</evidence>
<dbReference type="RefSeq" id="WP_318064509.1">
    <property type="nucleotide sequence ID" value="NZ_JAWONS010000184.1"/>
</dbReference>
<proteinExistence type="predicted"/>
<sequence length="423" mass="47858">MEIKLADNLKIETNIPILHVEQFCYLWKPDCHASLKLEGYLDRNIMWNPEQSYDSRIKIWMENSTGDQIIYHGYIVKVEIKNMGGTSQIKLEALSASCRLDRRVLSSSFQNPVITFGEVVREAVQTEGGQVIRDRENDKEIINPVIRYEETAWEFAKRLGSSMGNYIIPDIETGNPNIWFGMRKGKEVPALQEDQCIVKMCTIGIKTGIFIEAEGRTFYKIGDRMTYLGQKTTILEVQGRYERGELIFTYVLEDMSVHQPCSRYENNHAGLGLWGTVQEVKGETVKLALDIDDGKNTGDYFHPYCPETGNALYAMPEKGARALLYFLGGTERNGTVIHCLNGNQNQGQYYKDRALDIEGGNSLSLSKEVVSVCRGQKHRLTLEDDSVTIKTSKELKIVAEGKIRLKAKRITVSTADELNICQG</sequence>
<dbReference type="EMBL" id="JAWONS010000184">
    <property type="protein sequence ID" value="MDW2798266.1"/>
    <property type="molecule type" value="Genomic_DNA"/>
</dbReference>
<evidence type="ECO:0000313" key="2">
    <source>
        <dbReference type="Proteomes" id="UP001276854"/>
    </source>
</evidence>
<comment type="caution">
    <text evidence="1">The sequence shown here is derived from an EMBL/GenBank/DDBJ whole genome shotgun (WGS) entry which is preliminary data.</text>
</comment>
<name>A0ABU4GKX2_9CLOT</name>
<reference evidence="1 2" key="1">
    <citation type="submission" date="2023-10" db="EMBL/GenBank/DDBJ databases">
        <title>A novel Glycoside Hydrolase 43-Like Enzyme from Clostrdium boliviensis is an Endo-xylanase, and a Candidate for Xylooligosaccharides Production from Different Xylan Substrates.</title>
        <authorList>
            <person name="Alvarez M.T."/>
            <person name="Rocabado-Villegas L.R."/>
            <person name="Salas-Veizaga D.M."/>
            <person name="Linares-Pasten J.A."/>
            <person name="Gudmundsdottir E.E."/>
            <person name="Hreggvidsson G.O."/>
            <person name="Adlercreutz P."/>
            <person name="Nordberg Karlsson E."/>
        </authorList>
    </citation>
    <scope>NUCLEOTIDE SEQUENCE [LARGE SCALE GENOMIC DNA]</scope>
    <source>
        <strain evidence="1 2">E-1</strain>
    </source>
</reference>
<dbReference type="Proteomes" id="UP001276854">
    <property type="component" value="Unassembled WGS sequence"/>
</dbReference>
<protein>
    <recommendedName>
        <fullName evidence="3">Gp5/Type VI secretion system Vgr protein OB-fold domain-containing protein</fullName>
    </recommendedName>
</protein>
<evidence type="ECO:0000313" key="1">
    <source>
        <dbReference type="EMBL" id="MDW2798266.1"/>
    </source>
</evidence>
<organism evidence="1 2">
    <name type="scientific">Clostridium boliviensis</name>
    <dbReference type="NCBI Taxonomy" id="318465"/>
    <lineage>
        <taxon>Bacteria</taxon>
        <taxon>Bacillati</taxon>
        <taxon>Bacillota</taxon>
        <taxon>Clostridia</taxon>
        <taxon>Eubacteriales</taxon>
        <taxon>Clostridiaceae</taxon>
        <taxon>Clostridium</taxon>
    </lineage>
</organism>
<keyword evidence="2" id="KW-1185">Reference proteome</keyword>